<dbReference type="PANTHER" id="PTHR11365:SF23">
    <property type="entry name" value="HYPOTHETICAL 5-OXOPROLINASE (EUROFUNG)-RELATED"/>
    <property type="match status" value="1"/>
</dbReference>
<organism evidence="2 3">
    <name type="scientific">Azospirillum picis</name>
    <dbReference type="NCBI Taxonomy" id="488438"/>
    <lineage>
        <taxon>Bacteria</taxon>
        <taxon>Pseudomonadati</taxon>
        <taxon>Pseudomonadota</taxon>
        <taxon>Alphaproteobacteria</taxon>
        <taxon>Rhodospirillales</taxon>
        <taxon>Azospirillaceae</taxon>
        <taxon>Azospirillum</taxon>
    </lineage>
</organism>
<gene>
    <name evidence="2" type="ORF">QO018_001788</name>
</gene>
<evidence type="ECO:0000313" key="2">
    <source>
        <dbReference type="EMBL" id="MDQ0532941.1"/>
    </source>
</evidence>
<proteinExistence type="predicted"/>
<keyword evidence="3" id="KW-1185">Reference proteome</keyword>
<accession>A0ABU0MHR2</accession>
<dbReference type="InterPro" id="IPR003692">
    <property type="entry name" value="Hydantoinase_B"/>
</dbReference>
<dbReference type="RefSeq" id="WP_209980262.1">
    <property type="nucleotide sequence ID" value="NZ_JAGINO010000004.1"/>
</dbReference>
<dbReference type="EMBL" id="JAUSVU010000004">
    <property type="protein sequence ID" value="MDQ0532941.1"/>
    <property type="molecule type" value="Genomic_DNA"/>
</dbReference>
<evidence type="ECO:0000259" key="1">
    <source>
        <dbReference type="Pfam" id="PF02538"/>
    </source>
</evidence>
<name>A0ABU0MHR2_9PROT</name>
<dbReference type="InterPro" id="IPR045079">
    <property type="entry name" value="Oxoprolinase-like"/>
</dbReference>
<evidence type="ECO:0000313" key="3">
    <source>
        <dbReference type="Proteomes" id="UP001244552"/>
    </source>
</evidence>
<reference evidence="2 3" key="1">
    <citation type="submission" date="2023-07" db="EMBL/GenBank/DDBJ databases">
        <title>Genomic Encyclopedia of Type Strains, Phase IV (KMG-IV): sequencing the most valuable type-strain genomes for metagenomic binning, comparative biology and taxonomic classification.</title>
        <authorList>
            <person name="Goeker M."/>
        </authorList>
    </citation>
    <scope>NUCLEOTIDE SEQUENCE [LARGE SCALE GENOMIC DNA]</scope>
    <source>
        <strain evidence="2 3">DSM 19922</strain>
    </source>
</reference>
<dbReference type="Pfam" id="PF02538">
    <property type="entry name" value="Hydantoinase_B"/>
    <property type="match status" value="1"/>
</dbReference>
<comment type="caution">
    <text evidence="2">The sequence shown here is derived from an EMBL/GenBank/DDBJ whole genome shotgun (WGS) entry which is preliminary data.</text>
</comment>
<dbReference type="Proteomes" id="UP001244552">
    <property type="component" value="Unassembled WGS sequence"/>
</dbReference>
<keyword evidence="2" id="KW-0378">Hydrolase</keyword>
<protein>
    <submittedName>
        <fullName evidence="2">N-methylhydantoinase B</fullName>
        <ecNumber evidence="2">3.5.2.14</ecNumber>
    </submittedName>
</protein>
<dbReference type="EC" id="3.5.2.14" evidence="2"/>
<feature type="domain" description="Hydantoinase B/oxoprolinase" evidence="1">
    <location>
        <begin position="9"/>
        <end position="529"/>
    </location>
</feature>
<dbReference type="GO" id="GO:0047423">
    <property type="term" value="F:N-methylhydantoinase (ATP-hydrolyzing) activity"/>
    <property type="evidence" value="ECO:0007669"/>
    <property type="project" value="UniProtKB-EC"/>
</dbReference>
<dbReference type="PANTHER" id="PTHR11365">
    <property type="entry name" value="5-OXOPROLINASE RELATED"/>
    <property type="match status" value="1"/>
</dbReference>
<sequence>MTAQHDTPDAITLEVVRNKLDGIANEMQSTLLRSSFSSIVKEGLDASACLFTVRGESLAQAIAIPIHLVTLAPIMKKFLDVFPIDSIRPGDIFIMNDPYLGGTHLPDLALAYPVFRGDEIVGFSAAMTHHQDVGGKSPGSVPTDATEIFQEGIRIPPLRLRDGGTLNDTLIQVLLRNVRVPEIFMGDLNAQIAACTVGARRVLDLCDAYPKLDMQTVFDVLLDRSEEMTRQALRRVPPGVYRYTDYLDNDGIDLDTPVRIEVTVTLKDGEFICDFTGSSKQVKGPFNCVPSGALAAAGFAIRTLTDPRIPTNGGCFRPIRLVLPEGSIVNPKEPAPVNARTATIKRITGAILACFKDVLPEKVPADSGGELLFVSFGGARGDGTRYVVGDLIAGGSGASALGDGVDVIETDATNCMNLPVEALELEAPIRVRQVRVRRDSGGAGRFRGGLGTVREYEVLEGEAVLTHRGERHLTPAKGSQGGGDGALARSTIHRADGTVEVIRSKLMTQLKAGDRLVVETAGGGGYGAPDQREAAKVGEDVRNGKISEGSAKEQYGKVHHGIGA</sequence>